<keyword evidence="4" id="KW-1185">Reference proteome</keyword>
<evidence type="ECO:0000259" key="2">
    <source>
        <dbReference type="Pfam" id="PF16270"/>
    </source>
</evidence>
<accession>A0ABR7CZD6</accession>
<protein>
    <submittedName>
        <fullName evidence="3">DUF4923 family protein</fullName>
    </submittedName>
</protein>
<feature type="chain" id="PRO_5046934124" evidence="1">
    <location>
        <begin position="25"/>
        <end position="207"/>
    </location>
</feature>
<dbReference type="Proteomes" id="UP000646484">
    <property type="component" value="Unassembled WGS sequence"/>
</dbReference>
<dbReference type="RefSeq" id="WP_186975667.1">
    <property type="nucleotide sequence ID" value="NZ_JACOOH010000003.1"/>
</dbReference>
<proteinExistence type="predicted"/>
<feature type="domain" description="DUF4923" evidence="2">
    <location>
        <begin position="28"/>
        <end position="207"/>
    </location>
</feature>
<comment type="caution">
    <text evidence="3">The sequence shown here is derived from an EMBL/GenBank/DDBJ whole genome shotgun (WGS) entry which is preliminary data.</text>
</comment>
<dbReference type="InterPro" id="IPR032575">
    <property type="entry name" value="DUF4923"/>
</dbReference>
<dbReference type="Pfam" id="PF16270">
    <property type="entry name" value="DUF4923"/>
    <property type="match status" value="1"/>
</dbReference>
<evidence type="ECO:0000313" key="3">
    <source>
        <dbReference type="EMBL" id="MBC5621037.1"/>
    </source>
</evidence>
<name>A0ABR7CZD6_9BACT</name>
<sequence length="207" mass="22551">MKKGRLFLSLLACCVLLGAKSGNAQSWKDILNSSAVKDVVNTLTGNVIKFSDLQGNWNYVEPACKMTSDDKLKEVGGTLMSSALEKKITTVYTKAGIVPGKFSYTFNSDSTFTNVIGKKTLKGTYSLDEKNKVLVLSYKLGNAFTVKRTEVQLAKSGEQISMLFNVDGLMKFVKVLSSMAKKSDSSSSLSSLLEGYDGMLLGFEMKK</sequence>
<feature type="signal peptide" evidence="1">
    <location>
        <begin position="1"/>
        <end position="24"/>
    </location>
</feature>
<evidence type="ECO:0000256" key="1">
    <source>
        <dbReference type="SAM" id="SignalP"/>
    </source>
</evidence>
<keyword evidence="1" id="KW-0732">Signal</keyword>
<organism evidence="3 4">
    <name type="scientific">Butyricimonas hominis</name>
    <dbReference type="NCBI Taxonomy" id="2763032"/>
    <lineage>
        <taxon>Bacteria</taxon>
        <taxon>Pseudomonadati</taxon>
        <taxon>Bacteroidota</taxon>
        <taxon>Bacteroidia</taxon>
        <taxon>Bacteroidales</taxon>
        <taxon>Odoribacteraceae</taxon>
        <taxon>Butyricimonas</taxon>
    </lineage>
</organism>
<dbReference type="EMBL" id="JACOOH010000003">
    <property type="protein sequence ID" value="MBC5621037.1"/>
    <property type="molecule type" value="Genomic_DNA"/>
</dbReference>
<evidence type="ECO:0000313" key="4">
    <source>
        <dbReference type="Proteomes" id="UP000646484"/>
    </source>
</evidence>
<gene>
    <name evidence="3" type="ORF">H8S64_07995</name>
</gene>
<reference evidence="3 4" key="1">
    <citation type="submission" date="2020-08" db="EMBL/GenBank/DDBJ databases">
        <title>Genome public.</title>
        <authorList>
            <person name="Liu C."/>
            <person name="Sun Q."/>
        </authorList>
    </citation>
    <scope>NUCLEOTIDE SEQUENCE [LARGE SCALE GENOMIC DNA]</scope>
    <source>
        <strain evidence="3 4">NSJ-56</strain>
    </source>
</reference>